<reference evidence="1 2" key="1">
    <citation type="submission" date="2023-07" db="EMBL/GenBank/DDBJ databases">
        <title>Genomic Encyclopedia of Type Strains, Phase IV (KMG-IV): sequencing the most valuable type-strain genomes for metagenomic binning, comparative biology and taxonomic classification.</title>
        <authorList>
            <person name="Goeker M."/>
        </authorList>
    </citation>
    <scope>NUCLEOTIDE SEQUENCE [LARGE SCALE GENOMIC DNA]</scope>
    <source>
        <strain evidence="1 2">DSM 15049</strain>
    </source>
</reference>
<keyword evidence="2" id="KW-1185">Reference proteome</keyword>
<sequence>MKDLIMDKIFKIYKEYIPEHVLVKGIEREDIVILAEKLLNINYTLPKFFRESVEHVDKIHDKYKPNEIIYELFDRDKQVILLLSKNLKNNNTTIKWVDKLWLYSV</sequence>
<accession>A0ABU0MWS4</accession>
<comment type="caution">
    <text evidence="1">The sequence shown here is derived from an EMBL/GenBank/DDBJ whole genome shotgun (WGS) entry which is preliminary data.</text>
</comment>
<gene>
    <name evidence="1" type="ORF">QOZ92_000468</name>
</gene>
<evidence type="ECO:0000313" key="2">
    <source>
        <dbReference type="Proteomes" id="UP001232584"/>
    </source>
</evidence>
<organism evidence="1 2">
    <name type="scientific">Paraclostridium ghonii</name>
    <dbReference type="NCBI Taxonomy" id="29358"/>
    <lineage>
        <taxon>Bacteria</taxon>
        <taxon>Bacillati</taxon>
        <taxon>Bacillota</taxon>
        <taxon>Clostridia</taxon>
        <taxon>Peptostreptococcales</taxon>
        <taxon>Peptostreptococcaceae</taxon>
        <taxon>Paraclostridium</taxon>
    </lineage>
</organism>
<proteinExistence type="predicted"/>
<evidence type="ECO:0000313" key="1">
    <source>
        <dbReference type="EMBL" id="MDQ0555355.1"/>
    </source>
</evidence>
<protein>
    <submittedName>
        <fullName evidence="1">Uncharacterized protein</fullName>
    </submittedName>
</protein>
<dbReference type="Proteomes" id="UP001232584">
    <property type="component" value="Unassembled WGS sequence"/>
</dbReference>
<name>A0ABU0MWS4_9FIRM</name>
<dbReference type="EMBL" id="JAUSWG010000002">
    <property type="protein sequence ID" value="MDQ0555355.1"/>
    <property type="molecule type" value="Genomic_DNA"/>
</dbReference>